<dbReference type="InterPro" id="IPR058876">
    <property type="entry name" value="Ig-like_ZP"/>
</dbReference>
<keyword evidence="6" id="KW-1185">Reference proteome</keyword>
<dbReference type="InterPro" id="IPR057638">
    <property type="entry name" value="Ig_ZP2_2nd"/>
</dbReference>
<feature type="signal peptide" evidence="3">
    <location>
        <begin position="1"/>
        <end position="20"/>
    </location>
</feature>
<dbReference type="InterPro" id="IPR055356">
    <property type="entry name" value="ZP-N"/>
</dbReference>
<accession>A0ABN9LAD0</accession>
<reference evidence="5" key="1">
    <citation type="submission" date="2023-07" db="EMBL/GenBank/DDBJ databases">
        <authorList>
            <person name="Stuckert A."/>
        </authorList>
    </citation>
    <scope>NUCLEOTIDE SEQUENCE</scope>
</reference>
<keyword evidence="2" id="KW-1133">Transmembrane helix</keyword>
<dbReference type="Gene3D" id="2.60.40.4100">
    <property type="entry name" value="Zona pellucida, ZP-C domain"/>
    <property type="match status" value="1"/>
</dbReference>
<protein>
    <recommendedName>
        <fullName evidence="4">ZP domain-containing protein</fullName>
    </recommendedName>
</protein>
<organism evidence="5 6">
    <name type="scientific">Ranitomeya imitator</name>
    <name type="common">mimic poison frog</name>
    <dbReference type="NCBI Taxonomy" id="111125"/>
    <lineage>
        <taxon>Eukaryota</taxon>
        <taxon>Metazoa</taxon>
        <taxon>Chordata</taxon>
        <taxon>Craniata</taxon>
        <taxon>Vertebrata</taxon>
        <taxon>Euteleostomi</taxon>
        <taxon>Amphibia</taxon>
        <taxon>Batrachia</taxon>
        <taxon>Anura</taxon>
        <taxon>Neobatrachia</taxon>
        <taxon>Hyloidea</taxon>
        <taxon>Dendrobatidae</taxon>
        <taxon>Dendrobatinae</taxon>
        <taxon>Ranitomeya</taxon>
    </lineage>
</organism>
<keyword evidence="1" id="KW-1015">Disulfide bond</keyword>
<keyword evidence="2" id="KW-0812">Transmembrane</keyword>
<gene>
    <name evidence="5" type="ORF">RIMI_LOCUS7105677</name>
</gene>
<feature type="domain" description="ZP" evidence="4">
    <location>
        <begin position="594"/>
        <end position="852"/>
    </location>
</feature>
<evidence type="ECO:0000256" key="2">
    <source>
        <dbReference type="SAM" id="Phobius"/>
    </source>
</evidence>
<feature type="chain" id="PRO_5047476081" description="ZP domain-containing protein" evidence="3">
    <location>
        <begin position="21"/>
        <end position="924"/>
    </location>
</feature>
<dbReference type="Gene3D" id="2.60.40.3210">
    <property type="entry name" value="Zona pellucida, ZP-N domain"/>
    <property type="match status" value="1"/>
</dbReference>
<dbReference type="PANTHER" id="PTHR47130">
    <property type="entry name" value="SI:DKEY-19B23.11-RELATED"/>
    <property type="match status" value="1"/>
</dbReference>
<dbReference type="Pfam" id="PF23736">
    <property type="entry name" value="Ig_ZP2"/>
    <property type="match status" value="1"/>
</dbReference>
<dbReference type="PANTHER" id="PTHR47130:SF6">
    <property type="entry name" value="EGG ENVELOPE GLYCOPROTEIN-LIKE PRECURSOR"/>
    <property type="match status" value="1"/>
</dbReference>
<dbReference type="EMBL" id="CAUEEQ010013255">
    <property type="protein sequence ID" value="CAJ0937226.1"/>
    <property type="molecule type" value="Genomic_DNA"/>
</dbReference>
<evidence type="ECO:0000313" key="5">
    <source>
        <dbReference type="EMBL" id="CAJ0937226.1"/>
    </source>
</evidence>
<dbReference type="Pfam" id="PF00100">
    <property type="entry name" value="Zona_pellucida"/>
    <property type="match status" value="1"/>
</dbReference>
<dbReference type="InterPro" id="IPR055355">
    <property type="entry name" value="ZP-C"/>
</dbReference>
<dbReference type="InterPro" id="IPR042235">
    <property type="entry name" value="ZP-C_dom"/>
</dbReference>
<evidence type="ECO:0000259" key="4">
    <source>
        <dbReference type="PROSITE" id="PS51034"/>
    </source>
</evidence>
<dbReference type="PROSITE" id="PS51034">
    <property type="entry name" value="ZP_2"/>
    <property type="match status" value="1"/>
</dbReference>
<evidence type="ECO:0000313" key="6">
    <source>
        <dbReference type="Proteomes" id="UP001176940"/>
    </source>
</evidence>
<evidence type="ECO:0000256" key="1">
    <source>
        <dbReference type="ARBA" id="ARBA00023157"/>
    </source>
</evidence>
<dbReference type="SMART" id="SM00241">
    <property type="entry name" value="ZP"/>
    <property type="match status" value="1"/>
</dbReference>
<sequence>MYFMLFLGVTLLSLSAPSLAQTLNFPSGVLQTECRSRSFWILVDQAFFASKQWQLEALNDTGFPDVMQTSRATQCGYTITKDVYGNVEVRISFLGCWVKNINDQQFDIKVQFRVNQNGRLALYPVSMSCIPDAWDVREIVCEENYMEVSVTRIIPAAILKIINLSGPVVSISQRWQVWFNNSNVPIPAQDAINKGYGVNATVTRVLFRSPYVTLESQIVELGNFHLDVVASNMLYSQTLLRIIVDTTIACPNDPPVFTDSTLSWFSPVVLSPLISGDFTMNELAMGVNGKLINSTQITAYKYILRYDITEVEVTVPYGAPGGYVESDIINNTYTTQYRIHLLLQRQWLGVNEDDSTTHTSYKPIIAPRVVHVPVFLNHTIKEDGYFNVSLGNFYSDMSIKSFIIYRVPLALDELPRRQMTIETAVNPNNTRAFYLTVPFSDPVVEQTYLGGFQRRYRLYVTYILVLLPQNKNLTYSGVVDCIIEDAVPPSITSHCENDRLVINVERGNVDYYWLPYIRELPLNNALITSQNIIVQNSVTALDIEVPYTAVGLTYEVVSLDRSVASLNFTFRHNITQEITFSHAISCPFTTRGLICLSNGTMIAVVDSTVTKPAFDANKAHLRDPNCTPKEATSEKALFIFAAYMCGTTRQFDGDYLVYENEVTFDRQVLFPEQPIISRDSSYRMTLRCRYPIRDNLWISGQHRNGISGIATSRAKVLRRRARTHMAELKLAKDESYAEFYQDGDFPVSVRPVDDLHFQADVQSPEPMAELKDCWATTLPGKNGMTQWDLIVDGCGVEAEYVSTDVEAFPEGSLRFKLKLHEAPISQLFIHCKVIICDALAHPESCTKICNQTEHLMDKRSAPLATELVSAGPVQIVGRQSGVMYRHVAGETSWSTWTWALSLGLAVISAFTVGAIVLTIRLFIK</sequence>
<evidence type="ECO:0000256" key="3">
    <source>
        <dbReference type="SAM" id="SignalP"/>
    </source>
</evidence>
<name>A0ABN9LAD0_9NEOB</name>
<keyword evidence="2" id="KW-0472">Membrane</keyword>
<comment type="caution">
    <text evidence="5">The sequence shown here is derived from an EMBL/GenBank/DDBJ whole genome shotgun (WGS) entry which is preliminary data.</text>
</comment>
<proteinExistence type="predicted"/>
<dbReference type="InterPro" id="IPR001507">
    <property type="entry name" value="ZP_dom"/>
</dbReference>
<keyword evidence="3" id="KW-0732">Signal</keyword>
<dbReference type="Pfam" id="PF26562">
    <property type="entry name" value="Ig-like"/>
    <property type="match status" value="1"/>
</dbReference>
<feature type="transmembrane region" description="Helical" evidence="2">
    <location>
        <begin position="896"/>
        <end position="923"/>
    </location>
</feature>
<dbReference type="Proteomes" id="UP001176940">
    <property type="component" value="Unassembled WGS sequence"/>
</dbReference>
<dbReference type="Pfam" id="PF23344">
    <property type="entry name" value="ZP-N"/>
    <property type="match status" value="1"/>
</dbReference>